<dbReference type="AlphaFoldDB" id="A0AA38JS96"/>
<comment type="caution">
    <text evidence="2">The sequence shown here is derived from an EMBL/GenBank/DDBJ whole genome shotgun (WGS) entry which is preliminary data.</text>
</comment>
<name>A0AA38JS96_9AGAR</name>
<accession>A0AA38JS96</accession>
<feature type="region of interest" description="Disordered" evidence="1">
    <location>
        <begin position="232"/>
        <end position="262"/>
    </location>
</feature>
<dbReference type="Proteomes" id="UP001176059">
    <property type="component" value="Unassembled WGS sequence"/>
</dbReference>
<sequence>MVKRGVVTFLFQAEEQFETITRLEAHGSVGSIGSYNQRYIANNEVKAVWFNYRFHRTIASGGYPRTPRGLGQDTNPWGNEGGWIQERYPGRESNHVWIVESGDDNLEARWHGEITCMVDSNDDGLEGETREQGGCVLKNNGTRYFAVVDGGDDGGIGNTEAGVAKQPTNNGPFVIAPSFIYRAILCKQIYRAILCKQVDAYKGSVVRSREIGRDCVGNKFSFFQDRHSNSMEFQQDTARKRRQTQRKNRFISDEAQDDQEEGIEYEEFEMEDLVTRTMKMRVSGTAEWNTRPGWTGSKVVQIQTTYTTQ</sequence>
<keyword evidence="3" id="KW-1185">Reference proteome</keyword>
<gene>
    <name evidence="2" type="ORF">DFJ43DRAFT_1036705</name>
</gene>
<reference evidence="2" key="2">
    <citation type="journal article" date="2023" name="Proc. Natl. Acad. Sci. U.S.A.">
        <title>A global phylogenomic analysis of the shiitake genus Lentinula.</title>
        <authorList>
            <person name="Sierra-Patev S."/>
            <person name="Min B."/>
            <person name="Naranjo-Ortiz M."/>
            <person name="Looney B."/>
            <person name="Konkel Z."/>
            <person name="Slot J.C."/>
            <person name="Sakamoto Y."/>
            <person name="Steenwyk J.L."/>
            <person name="Rokas A."/>
            <person name="Carro J."/>
            <person name="Camarero S."/>
            <person name="Ferreira P."/>
            <person name="Molpeceres G."/>
            <person name="Ruiz-Duenas F.J."/>
            <person name="Serrano A."/>
            <person name="Henrissat B."/>
            <person name="Drula E."/>
            <person name="Hughes K.W."/>
            <person name="Mata J.L."/>
            <person name="Ishikawa N.K."/>
            <person name="Vargas-Isla R."/>
            <person name="Ushijima S."/>
            <person name="Smith C.A."/>
            <person name="Donoghue J."/>
            <person name="Ahrendt S."/>
            <person name="Andreopoulos W."/>
            <person name="He G."/>
            <person name="LaButti K."/>
            <person name="Lipzen A."/>
            <person name="Ng V."/>
            <person name="Riley R."/>
            <person name="Sandor L."/>
            <person name="Barry K."/>
            <person name="Martinez A.T."/>
            <person name="Xiao Y."/>
            <person name="Gibbons J.G."/>
            <person name="Terashima K."/>
            <person name="Grigoriev I.V."/>
            <person name="Hibbett D."/>
        </authorList>
    </citation>
    <scope>NUCLEOTIDE SEQUENCE</scope>
    <source>
        <strain evidence="2">ET3784</strain>
    </source>
</reference>
<organism evidence="2 3">
    <name type="scientific">Lentinula guzmanii</name>
    <dbReference type="NCBI Taxonomy" id="2804957"/>
    <lineage>
        <taxon>Eukaryota</taxon>
        <taxon>Fungi</taxon>
        <taxon>Dikarya</taxon>
        <taxon>Basidiomycota</taxon>
        <taxon>Agaricomycotina</taxon>
        <taxon>Agaricomycetes</taxon>
        <taxon>Agaricomycetidae</taxon>
        <taxon>Agaricales</taxon>
        <taxon>Marasmiineae</taxon>
        <taxon>Omphalotaceae</taxon>
        <taxon>Lentinula</taxon>
    </lineage>
</organism>
<reference evidence="2" key="1">
    <citation type="submission" date="2022-08" db="EMBL/GenBank/DDBJ databases">
        <authorList>
            <consortium name="DOE Joint Genome Institute"/>
            <person name="Min B."/>
            <person name="Sierra-Patev S."/>
            <person name="Naranjo-Ortiz M."/>
            <person name="Looney B."/>
            <person name="Konkel Z."/>
            <person name="Slot J.C."/>
            <person name="Sakamoto Y."/>
            <person name="Steenwyk J.L."/>
            <person name="Rokas A."/>
            <person name="Carro J."/>
            <person name="Camarero S."/>
            <person name="Ferreira P."/>
            <person name="Molpeceres G."/>
            <person name="Ruiz-duenas F.J."/>
            <person name="Serrano A."/>
            <person name="Henrissat B."/>
            <person name="Drula E."/>
            <person name="Hughes K.W."/>
            <person name="Mata J.L."/>
            <person name="Ishikawa N.K."/>
            <person name="Vargas-Isla R."/>
            <person name="Ushijima S."/>
            <person name="Smith C.A."/>
            <person name="Ahrendt S."/>
            <person name="Andreopoulos W."/>
            <person name="He G."/>
            <person name="LaButti K."/>
            <person name="Lipzen A."/>
            <person name="Ng V."/>
            <person name="Riley R."/>
            <person name="Sandor L."/>
            <person name="Barry K."/>
            <person name="Martinez A.T."/>
            <person name="Xiao Y."/>
            <person name="Gibbons J.G."/>
            <person name="Terashima K."/>
            <person name="Hibbett D.S."/>
            <person name="Grigoriev I.V."/>
        </authorList>
    </citation>
    <scope>NUCLEOTIDE SEQUENCE</scope>
    <source>
        <strain evidence="2">ET3784</strain>
    </source>
</reference>
<dbReference type="EMBL" id="JANVFO010000007">
    <property type="protein sequence ID" value="KAJ3736003.1"/>
    <property type="molecule type" value="Genomic_DNA"/>
</dbReference>
<evidence type="ECO:0000256" key="1">
    <source>
        <dbReference type="SAM" id="MobiDB-lite"/>
    </source>
</evidence>
<evidence type="ECO:0000313" key="3">
    <source>
        <dbReference type="Proteomes" id="UP001176059"/>
    </source>
</evidence>
<evidence type="ECO:0000313" key="2">
    <source>
        <dbReference type="EMBL" id="KAJ3736003.1"/>
    </source>
</evidence>
<proteinExistence type="predicted"/>
<protein>
    <submittedName>
        <fullName evidence="2">Uncharacterized protein</fullName>
    </submittedName>
</protein>
<feature type="compositionally biased region" description="Basic residues" evidence="1">
    <location>
        <begin position="239"/>
        <end position="249"/>
    </location>
</feature>